<dbReference type="EMBL" id="JAUJLE010000516">
    <property type="protein sequence ID" value="KAK0954191.1"/>
    <property type="molecule type" value="Genomic_DNA"/>
</dbReference>
<evidence type="ECO:0000259" key="3">
    <source>
        <dbReference type="PROSITE" id="PS50011"/>
    </source>
</evidence>
<dbReference type="GO" id="GO:0005524">
    <property type="term" value="F:ATP binding"/>
    <property type="evidence" value="ECO:0007669"/>
    <property type="project" value="UniProtKB-KW"/>
</dbReference>
<dbReference type="SMART" id="SM00220">
    <property type="entry name" value="S_TKc"/>
    <property type="match status" value="1"/>
</dbReference>
<dbReference type="PANTHER" id="PTHR24346:SF30">
    <property type="entry name" value="MATERNAL EMBRYONIC LEUCINE ZIPPER KINASE"/>
    <property type="match status" value="1"/>
</dbReference>
<feature type="domain" description="Protein kinase" evidence="3">
    <location>
        <begin position="1"/>
        <end position="271"/>
    </location>
</feature>
<dbReference type="GO" id="GO:0035556">
    <property type="term" value="P:intracellular signal transduction"/>
    <property type="evidence" value="ECO:0007669"/>
    <property type="project" value="TreeGrafter"/>
</dbReference>
<accession>A0AAN6H3C5</accession>
<evidence type="ECO:0000256" key="2">
    <source>
        <dbReference type="ARBA" id="ARBA00022840"/>
    </source>
</evidence>
<dbReference type="PROSITE" id="PS00108">
    <property type="entry name" value="PROTEIN_KINASE_ST"/>
    <property type="match status" value="1"/>
</dbReference>
<dbReference type="GO" id="GO:0005737">
    <property type="term" value="C:cytoplasm"/>
    <property type="evidence" value="ECO:0007669"/>
    <property type="project" value="TreeGrafter"/>
</dbReference>
<dbReference type="InterPro" id="IPR011009">
    <property type="entry name" value="Kinase-like_dom_sf"/>
</dbReference>
<dbReference type="SUPFAM" id="SSF56112">
    <property type="entry name" value="Protein kinase-like (PK-like)"/>
    <property type="match status" value="1"/>
</dbReference>
<keyword evidence="2" id="KW-0067">ATP-binding</keyword>
<keyword evidence="5" id="KW-1185">Reference proteome</keyword>
<proteinExistence type="predicted"/>
<protein>
    <recommendedName>
        <fullName evidence="3">Protein kinase domain-containing protein</fullName>
    </recommendedName>
</protein>
<evidence type="ECO:0000256" key="1">
    <source>
        <dbReference type="ARBA" id="ARBA00022741"/>
    </source>
</evidence>
<dbReference type="PANTHER" id="PTHR24346">
    <property type="entry name" value="MAP/MICROTUBULE AFFINITY-REGULATING KINASE"/>
    <property type="match status" value="1"/>
</dbReference>
<keyword evidence="1" id="KW-0547">Nucleotide-binding</keyword>
<reference evidence="4" key="1">
    <citation type="submission" date="2023-06" db="EMBL/GenBank/DDBJ databases">
        <title>Black Yeasts Isolated from many extreme environments.</title>
        <authorList>
            <person name="Coleine C."/>
            <person name="Stajich J.E."/>
            <person name="Selbmann L."/>
        </authorList>
    </citation>
    <scope>NUCLEOTIDE SEQUENCE</scope>
    <source>
        <strain evidence="4">CCFEE 5200</strain>
    </source>
</reference>
<evidence type="ECO:0000313" key="5">
    <source>
        <dbReference type="Proteomes" id="UP001175353"/>
    </source>
</evidence>
<dbReference type="GO" id="GO:0004674">
    <property type="term" value="F:protein serine/threonine kinase activity"/>
    <property type="evidence" value="ECO:0007669"/>
    <property type="project" value="TreeGrafter"/>
</dbReference>
<gene>
    <name evidence="4" type="ORF">LTR91_023435</name>
</gene>
<sequence>MYDADVFAVITAHDALNLADSALRPEHNSKWFSKAAGGVALEPTLNSRETTPADDTQSGDVERKEVLGDRLVVTFSKLFASDTFENGLQLGRNPISSHVLLGHRGTKSISGRQGSEPNVIQVLELRETPKPAMIMRYYPLGNIVNASTHQDEHVTAWGQILDGLSHLHAKGVIHRDLKPENILVERDPLLKVVIADFAMAKVATSDVLLRTFCGTLKYAAPEVFPGMSRGHGPLVDVWSLGVMVYEWLYSVVNPPDLPQRRGKTEEVFWFA</sequence>
<dbReference type="AlphaFoldDB" id="A0AAN6H3C5"/>
<comment type="caution">
    <text evidence="4">The sequence shown here is derived from an EMBL/GenBank/DDBJ whole genome shotgun (WGS) entry which is preliminary data.</text>
</comment>
<dbReference type="Proteomes" id="UP001175353">
    <property type="component" value="Unassembled WGS sequence"/>
</dbReference>
<organism evidence="4 5">
    <name type="scientific">Friedmanniomyces endolithicus</name>
    <dbReference type="NCBI Taxonomy" id="329885"/>
    <lineage>
        <taxon>Eukaryota</taxon>
        <taxon>Fungi</taxon>
        <taxon>Dikarya</taxon>
        <taxon>Ascomycota</taxon>
        <taxon>Pezizomycotina</taxon>
        <taxon>Dothideomycetes</taxon>
        <taxon>Dothideomycetidae</taxon>
        <taxon>Mycosphaerellales</taxon>
        <taxon>Teratosphaeriaceae</taxon>
        <taxon>Friedmanniomyces</taxon>
    </lineage>
</organism>
<dbReference type="Pfam" id="PF00069">
    <property type="entry name" value="Pkinase"/>
    <property type="match status" value="1"/>
</dbReference>
<name>A0AAN6H3C5_9PEZI</name>
<dbReference type="PROSITE" id="PS50011">
    <property type="entry name" value="PROTEIN_KINASE_DOM"/>
    <property type="match status" value="1"/>
</dbReference>
<dbReference type="InterPro" id="IPR000719">
    <property type="entry name" value="Prot_kinase_dom"/>
</dbReference>
<dbReference type="InterPro" id="IPR008271">
    <property type="entry name" value="Ser/Thr_kinase_AS"/>
</dbReference>
<evidence type="ECO:0000313" key="4">
    <source>
        <dbReference type="EMBL" id="KAK0954191.1"/>
    </source>
</evidence>
<dbReference type="Gene3D" id="1.10.510.10">
    <property type="entry name" value="Transferase(Phosphotransferase) domain 1"/>
    <property type="match status" value="1"/>
</dbReference>